<evidence type="ECO:0000313" key="14">
    <source>
        <dbReference type="EMBL" id="MBS4193455.1"/>
    </source>
</evidence>
<dbReference type="PANTHER" id="PTHR11669">
    <property type="entry name" value="REPLICATION FACTOR C / DNA POLYMERASE III GAMMA-TAU SUBUNIT"/>
    <property type="match status" value="1"/>
</dbReference>
<protein>
    <recommendedName>
        <fullName evidence="2">DNA-directed DNA polymerase</fullName>
        <ecNumber evidence="2">2.7.7.7</ecNumber>
    </recommendedName>
</protein>
<dbReference type="Pfam" id="PF12169">
    <property type="entry name" value="DNA_pol3_gamma3"/>
    <property type="match status" value="1"/>
</dbReference>
<dbReference type="EC" id="2.7.7.7" evidence="2"/>
<comment type="caution">
    <text evidence="14">The sequence shown here is derived from an EMBL/GenBank/DDBJ whole genome shotgun (WGS) entry which is preliminary data.</text>
</comment>
<keyword evidence="6" id="KW-0479">Metal-binding</keyword>
<keyword evidence="4 14" id="KW-0548">Nucleotidyltransferase</keyword>
<evidence type="ECO:0000256" key="3">
    <source>
        <dbReference type="ARBA" id="ARBA00022679"/>
    </source>
</evidence>
<keyword evidence="10" id="KW-0239">DNA-directed DNA polymerase</keyword>
<keyword evidence="7" id="KW-0547">Nucleotide-binding</keyword>
<dbReference type="Gene3D" id="3.40.50.300">
    <property type="entry name" value="P-loop containing nucleotide triphosphate hydrolases"/>
    <property type="match status" value="1"/>
</dbReference>
<evidence type="ECO:0000259" key="13">
    <source>
        <dbReference type="SMART" id="SM00382"/>
    </source>
</evidence>
<dbReference type="InterPro" id="IPR008921">
    <property type="entry name" value="DNA_pol3_clamp-load_cplx_C"/>
</dbReference>
<dbReference type="Pfam" id="PF13177">
    <property type="entry name" value="DNA_pol3_delta2"/>
    <property type="match status" value="1"/>
</dbReference>
<evidence type="ECO:0000256" key="1">
    <source>
        <dbReference type="ARBA" id="ARBA00006360"/>
    </source>
</evidence>
<dbReference type="NCBIfam" id="TIGR02397">
    <property type="entry name" value="dnaX_nterm"/>
    <property type="match status" value="1"/>
</dbReference>
<sequence length="564" mass="63817">MSYQALYRVWRPQSFIDVVGQEHVTKTLQNALLQQKISHAYLFSGPRGTGKTSAAKILAKAVNCERAPISEPCNECPSCRGITDGSIPDVIEIDAASNNGVEEIRDIRDKVKYAPNAVKYKVYIVDEVHMLSIGAFNALLKTLEEPPKHVIFILATTEPHKIPLTIISRCQRFDFKRITAQAIVGRMKLIVEETGVECDEQALQIIARAAEGGMRDALSLLDQAISFSEDSVTIEDALTVTGAVSQGYLNKLAKAVMERDAASGLGFLEELLAQGKDPSRFVEDFILYYRDMLLFKAAPRLEESLERVMLDEDFQSLANEMNPEELYELIEVLNKAQQEMRWTNHPRIFLEVAIVKLCQLQKSKVQEFSGDLQPLLQKIQHLEQEISDLKRQGITLQDEAQPTVQKKPQRSSRKGFQAPVGKINEILKQATKNDLMAIKSKWSEMLNRLVHNQMRSQAALLNEAEPVAASENAFIIKFKYEIHCQMAMDNAKFLDTLSNTMFELFGKRIQMVGIPDEQWQKIREDFLHTQRDGEAGDEVHQNEEEPLIAEAKKIFGEELVEIIE</sequence>
<dbReference type="Gene3D" id="1.10.8.60">
    <property type="match status" value="1"/>
</dbReference>
<gene>
    <name evidence="14" type="primary">dnaX</name>
    <name evidence="14" type="ORF">KHA94_25575</name>
</gene>
<dbReference type="Proteomes" id="UP000681027">
    <property type="component" value="Unassembled WGS sequence"/>
</dbReference>
<evidence type="ECO:0000256" key="9">
    <source>
        <dbReference type="ARBA" id="ARBA00022840"/>
    </source>
</evidence>
<dbReference type="SUPFAM" id="SSF48019">
    <property type="entry name" value="post-AAA+ oligomerization domain-like"/>
    <property type="match status" value="1"/>
</dbReference>
<proteinExistence type="inferred from homology"/>
<dbReference type="InterPro" id="IPR001270">
    <property type="entry name" value="ClpA/B"/>
</dbReference>
<evidence type="ECO:0000256" key="4">
    <source>
        <dbReference type="ARBA" id="ARBA00022695"/>
    </source>
</evidence>
<dbReference type="InterPro" id="IPR045085">
    <property type="entry name" value="HLD_clamp_pol_III_gamma_tau"/>
</dbReference>
<keyword evidence="12" id="KW-0175">Coiled coil</keyword>
<dbReference type="Pfam" id="PF22608">
    <property type="entry name" value="DNAX_ATPase_lid"/>
    <property type="match status" value="1"/>
</dbReference>
<keyword evidence="5" id="KW-0235">DNA replication</keyword>
<dbReference type="SMART" id="SM00382">
    <property type="entry name" value="AAA"/>
    <property type="match status" value="1"/>
</dbReference>
<evidence type="ECO:0000313" key="15">
    <source>
        <dbReference type="Proteomes" id="UP000681027"/>
    </source>
</evidence>
<dbReference type="SUPFAM" id="SSF52540">
    <property type="entry name" value="P-loop containing nucleoside triphosphate hydrolases"/>
    <property type="match status" value="1"/>
</dbReference>
<dbReference type="CDD" id="cd00009">
    <property type="entry name" value="AAA"/>
    <property type="match status" value="1"/>
</dbReference>
<dbReference type="InterPro" id="IPR027417">
    <property type="entry name" value="P-loop_NTPase"/>
</dbReference>
<dbReference type="EMBL" id="JAGYPM010000013">
    <property type="protein sequence ID" value="MBS4193455.1"/>
    <property type="molecule type" value="Genomic_DNA"/>
</dbReference>
<dbReference type="CDD" id="cd18137">
    <property type="entry name" value="HLD_clamp_pol_III_gamma_tau"/>
    <property type="match status" value="1"/>
</dbReference>
<dbReference type="PANTHER" id="PTHR11669:SF0">
    <property type="entry name" value="PROTEIN STICHEL-LIKE 2"/>
    <property type="match status" value="1"/>
</dbReference>
<dbReference type="InterPro" id="IPR050238">
    <property type="entry name" value="DNA_Rep/Repair_Clamp_Loader"/>
</dbReference>
<evidence type="ECO:0000256" key="11">
    <source>
        <dbReference type="ARBA" id="ARBA00049244"/>
    </source>
</evidence>
<evidence type="ECO:0000256" key="10">
    <source>
        <dbReference type="ARBA" id="ARBA00022932"/>
    </source>
</evidence>
<keyword evidence="8" id="KW-0862">Zinc</keyword>
<evidence type="ECO:0000256" key="2">
    <source>
        <dbReference type="ARBA" id="ARBA00012417"/>
    </source>
</evidence>
<dbReference type="InterPro" id="IPR022754">
    <property type="entry name" value="DNA_pol_III_gamma-3"/>
</dbReference>
<dbReference type="RefSeq" id="WP_213104877.1">
    <property type="nucleotide sequence ID" value="NZ_JAGYPM010000013.1"/>
</dbReference>
<evidence type="ECO:0000256" key="7">
    <source>
        <dbReference type="ARBA" id="ARBA00022741"/>
    </source>
</evidence>
<reference evidence="14 15" key="1">
    <citation type="submission" date="2021-05" db="EMBL/GenBank/DDBJ databases">
        <title>Novel Bacillus species.</title>
        <authorList>
            <person name="Liu G."/>
        </authorList>
    </citation>
    <scope>NUCLEOTIDE SEQUENCE [LARGE SCALE GENOMIC DNA]</scope>
    <source>
        <strain evidence="14 15">FJAT-49705</strain>
    </source>
</reference>
<dbReference type="InterPro" id="IPR003593">
    <property type="entry name" value="AAA+_ATPase"/>
</dbReference>
<accession>A0ABS5P052</accession>
<dbReference type="InterPro" id="IPR012763">
    <property type="entry name" value="DNA_pol_III_sug/sutau_N"/>
</dbReference>
<evidence type="ECO:0000256" key="5">
    <source>
        <dbReference type="ARBA" id="ARBA00022705"/>
    </source>
</evidence>
<comment type="similarity">
    <text evidence="1">Belongs to the DnaX/STICHEL family.</text>
</comment>
<keyword evidence="3 14" id="KW-0808">Transferase</keyword>
<evidence type="ECO:0000256" key="8">
    <source>
        <dbReference type="ARBA" id="ARBA00022833"/>
    </source>
</evidence>
<name>A0ABS5P052_9BACI</name>
<evidence type="ECO:0000256" key="6">
    <source>
        <dbReference type="ARBA" id="ARBA00022723"/>
    </source>
</evidence>
<evidence type="ECO:0000256" key="12">
    <source>
        <dbReference type="SAM" id="Coils"/>
    </source>
</evidence>
<dbReference type="GO" id="GO:0003887">
    <property type="term" value="F:DNA-directed DNA polymerase activity"/>
    <property type="evidence" value="ECO:0007669"/>
    <property type="project" value="UniProtKB-EC"/>
</dbReference>
<dbReference type="PRINTS" id="PR00300">
    <property type="entry name" value="CLPPROTEASEA"/>
</dbReference>
<feature type="domain" description="AAA+ ATPase" evidence="13">
    <location>
        <begin position="37"/>
        <end position="179"/>
    </location>
</feature>
<dbReference type="Gene3D" id="1.20.272.10">
    <property type="match status" value="1"/>
</dbReference>
<dbReference type="NCBIfam" id="NF004046">
    <property type="entry name" value="PRK05563.1"/>
    <property type="match status" value="1"/>
</dbReference>
<organism evidence="14 15">
    <name type="scientific">Cytobacillus citreus</name>
    <dbReference type="NCBI Taxonomy" id="2833586"/>
    <lineage>
        <taxon>Bacteria</taxon>
        <taxon>Bacillati</taxon>
        <taxon>Bacillota</taxon>
        <taxon>Bacilli</taxon>
        <taxon>Bacillales</taxon>
        <taxon>Bacillaceae</taxon>
        <taxon>Cytobacillus</taxon>
    </lineage>
</organism>
<feature type="coiled-coil region" evidence="12">
    <location>
        <begin position="372"/>
        <end position="399"/>
    </location>
</feature>
<comment type="catalytic activity">
    <reaction evidence="11">
        <text>DNA(n) + a 2'-deoxyribonucleoside 5'-triphosphate = DNA(n+1) + diphosphate</text>
        <dbReference type="Rhea" id="RHEA:22508"/>
        <dbReference type="Rhea" id="RHEA-COMP:17339"/>
        <dbReference type="Rhea" id="RHEA-COMP:17340"/>
        <dbReference type="ChEBI" id="CHEBI:33019"/>
        <dbReference type="ChEBI" id="CHEBI:61560"/>
        <dbReference type="ChEBI" id="CHEBI:173112"/>
        <dbReference type="EC" id="2.7.7.7"/>
    </reaction>
</comment>
<keyword evidence="9" id="KW-0067">ATP-binding</keyword>
<keyword evidence="15" id="KW-1185">Reference proteome</keyword>